<feature type="region of interest" description="Disordered" evidence="1">
    <location>
        <begin position="787"/>
        <end position="863"/>
    </location>
</feature>
<feature type="compositionally biased region" description="Basic and acidic residues" evidence="1">
    <location>
        <begin position="632"/>
        <end position="653"/>
    </location>
</feature>
<organism evidence="2 3">
    <name type="scientific">Artemia franciscana</name>
    <name type="common">Brine shrimp</name>
    <name type="synonym">Artemia sanfranciscana</name>
    <dbReference type="NCBI Taxonomy" id="6661"/>
    <lineage>
        <taxon>Eukaryota</taxon>
        <taxon>Metazoa</taxon>
        <taxon>Ecdysozoa</taxon>
        <taxon>Arthropoda</taxon>
        <taxon>Crustacea</taxon>
        <taxon>Branchiopoda</taxon>
        <taxon>Anostraca</taxon>
        <taxon>Artemiidae</taxon>
        <taxon>Artemia</taxon>
    </lineage>
</organism>
<protein>
    <submittedName>
        <fullName evidence="2">Uncharacterized protein</fullName>
    </submittedName>
</protein>
<accession>A0AA88HFI2</accession>
<evidence type="ECO:0000313" key="2">
    <source>
        <dbReference type="EMBL" id="KAK2706059.1"/>
    </source>
</evidence>
<reference evidence="2" key="1">
    <citation type="submission" date="2023-07" db="EMBL/GenBank/DDBJ databases">
        <title>Chromosome-level genome assembly of Artemia franciscana.</title>
        <authorList>
            <person name="Jo E."/>
        </authorList>
    </citation>
    <scope>NUCLEOTIDE SEQUENCE</scope>
    <source>
        <tissue evidence="2">Whole body</tissue>
    </source>
</reference>
<evidence type="ECO:0000313" key="3">
    <source>
        <dbReference type="Proteomes" id="UP001187531"/>
    </source>
</evidence>
<feature type="compositionally biased region" description="Low complexity" evidence="1">
    <location>
        <begin position="672"/>
        <end position="683"/>
    </location>
</feature>
<dbReference type="EMBL" id="JAVRJZ010000020">
    <property type="protein sequence ID" value="KAK2706059.1"/>
    <property type="molecule type" value="Genomic_DNA"/>
</dbReference>
<feature type="region of interest" description="Disordered" evidence="1">
    <location>
        <begin position="564"/>
        <end position="683"/>
    </location>
</feature>
<dbReference type="InterPro" id="IPR036236">
    <property type="entry name" value="Znf_C2H2_sf"/>
</dbReference>
<comment type="caution">
    <text evidence="2">The sequence shown here is derived from an EMBL/GenBank/DDBJ whole genome shotgun (WGS) entry which is preliminary data.</text>
</comment>
<dbReference type="Proteomes" id="UP001187531">
    <property type="component" value="Unassembled WGS sequence"/>
</dbReference>
<proteinExistence type="predicted"/>
<feature type="region of interest" description="Disordered" evidence="1">
    <location>
        <begin position="480"/>
        <end position="510"/>
    </location>
</feature>
<dbReference type="SUPFAM" id="SSF57667">
    <property type="entry name" value="beta-beta-alpha zinc fingers"/>
    <property type="match status" value="1"/>
</dbReference>
<evidence type="ECO:0000256" key="1">
    <source>
        <dbReference type="SAM" id="MobiDB-lite"/>
    </source>
</evidence>
<feature type="compositionally biased region" description="Basic and acidic residues" evidence="1">
    <location>
        <begin position="802"/>
        <end position="813"/>
    </location>
</feature>
<gene>
    <name evidence="2" type="ORF">QYM36_016169</name>
</gene>
<feature type="compositionally biased region" description="Basic residues" evidence="1">
    <location>
        <begin position="845"/>
        <end position="855"/>
    </location>
</feature>
<feature type="compositionally biased region" description="Basic and acidic residues" evidence="1">
    <location>
        <begin position="564"/>
        <end position="586"/>
    </location>
</feature>
<dbReference type="Gene3D" id="3.30.160.60">
    <property type="entry name" value="Classic Zinc Finger"/>
    <property type="match status" value="1"/>
</dbReference>
<name>A0AA88HFI2_ARTSF</name>
<keyword evidence="3" id="KW-1185">Reference proteome</keyword>
<feature type="compositionally biased region" description="Basic and acidic residues" evidence="1">
    <location>
        <begin position="824"/>
        <end position="844"/>
    </location>
</feature>
<sequence>MHPGFGPARYPGYYGGLQRRPLFPPGPPSFLGGSPSILGGPPSLLEGPSFLPRPPVRFQYIQPLMSSDVRLPRQSRPPLMPGGYRCPPSDEFTTEVMPTSSLINNPTGRLARRLTELRPEEIISLGEEYKDWRLDDTFLHRNGLLYPIFSKTDKEQHIACNICNTFVTGFVVLQSHRKGQKHAKNLLGGPNVDTNLKARLDMDYEFPTTKKPAEEIVETVPEPEVQEIALDPTDLYEMNQHVFVGLEYVIDVKDKDFVNCVLCEKSGNFKSMVCHIKGIGHRIKFLERHYPDVVRKFQKKDFNYWTPQVYQVLELVVIVIEKKLGRKQPIVITKNTYDREKLALTKKIKEEENVVEDQTIFNGLPDPFEEGVNIQELERQFGNLVPSENLGQCLDPSPAPVVTGFYQGEVAPPTAHAVFMPHVQPPFNCPTLTYEGPTTSRYTYDSVGHLAEIAKGPVMYSGPATVATIDVALKPVEEPAIKEKEKQRPDLSRVTKDKKNNGEEQIRKTRKELTNVPRKLEALKTGSESLVETGKRKKEMKEKLARLCEELKDPTVQLAYHNEKANLTKTKEKEARKENGEPEKMEVVGTDDNVQLTDKEAEDVTGSQAKTSTSTNKGKESLKQKHSINIKLKLDKEKLNEQREVIEEREERSAHRKCSPSSSIPKRRRSFSPKSSPRNSSVRLVSKRDLWKRMDREFKILRDELKRKSRFLEKHPQNHDLYKTEWEKFLEKRSKELDEAGEDIDEYNFGPEWEVYWRERMKAMDEEELIIKKDELIEKYQLEGYDPEEEKKQKSRRSSKSLTKEKEMEERAMRNPSPPTFSKGECRWKASEQSRSLQREERSRSPRNRSPKRHSRPENILSRRKSLGSKDITVLKVIRHLSTLENALLPLVPEINSIFGRAVEREKDAFGGSNKLLEDSSVWDLLDMIKERLIVKLDSGSVEKSMRKMAKKGIDLIVSLSSKYSPSKMSPKPNPDTSMIFTLPKKQVDRRSDVSADTSASIGRESRIEETLLNETAESLPMLRTIVEPEPLEILEVKTEPEVPTVSNTDIESAPFSNTLCPSVSNIIANNIPTAESADNLTATLTDMTFRTSPLLEVKTEPVVPTTSNTDIESVPFSNTPFPSVSNIIANNIPTAESADNLTATLTDMTFRTSPLLEVKTEPVVPTTSNTDIESVPFSNTLFPSVSNIIANNIPTAESADNLTATLTDMTFRTSPLLEVKTEPVVPTTSNTDIESVPFSNTLFPSVSNIIANNIPTAESADNLTATLTDITFRTSPSLEVKTETVVPTTSNTDIESATFSNALCPSVSNIIANNIPTAESADNFTATLTDITFRTSPLLEVKTEPVVPKTSNTDIESVPFSNTLFPSVSNIIANNIPTVKSVDNLTMTLTDTTFRTSPLLEVKTEPAGPSPSNVGAKQVSFSYPLFAYVQNTDTNHVSALESLSIDTYSNLIVETEPFLRVKTDLVAPGLSFSFSDTLLPSIQNSDSDTVLKSAGETDLVADSAQVNDTPANARVSAPSCYTDDEKFMDLTMADSFLF</sequence>
<feature type="compositionally biased region" description="Polar residues" evidence="1">
    <location>
        <begin position="605"/>
        <end position="616"/>
    </location>
</feature>